<name>A0A6N6W8N4_9BURK</name>
<organism evidence="2 3">
    <name type="scientific">Paraburkholderia madseniana</name>
    <dbReference type="NCBI Taxonomy" id="2599607"/>
    <lineage>
        <taxon>Bacteria</taxon>
        <taxon>Pseudomonadati</taxon>
        <taxon>Pseudomonadota</taxon>
        <taxon>Betaproteobacteria</taxon>
        <taxon>Burkholderiales</taxon>
        <taxon>Burkholderiaceae</taxon>
        <taxon>Paraburkholderia</taxon>
    </lineage>
</organism>
<evidence type="ECO:0000256" key="1">
    <source>
        <dbReference type="SAM" id="MobiDB-lite"/>
    </source>
</evidence>
<accession>A0A6N6W8N4</accession>
<evidence type="ECO:0000313" key="3">
    <source>
        <dbReference type="Proteomes" id="UP000463700"/>
    </source>
</evidence>
<comment type="caution">
    <text evidence="2">The sequence shown here is derived from an EMBL/GenBank/DDBJ whole genome shotgun (WGS) entry which is preliminary data.</text>
</comment>
<dbReference type="EMBL" id="VOSW01000053">
    <property type="protein sequence ID" value="KAE8757037.1"/>
    <property type="molecule type" value="Genomic_DNA"/>
</dbReference>
<reference evidence="2 3" key="1">
    <citation type="journal article" date="2020" name="Int. J. Syst. Evol. Microbiol.">
        <title>Paraburkholderia madseniana sp. nov., a phenolic acid-degrading bacterium isolated from acidic forest soil.</title>
        <authorList>
            <person name="Wilhelm R.C."/>
            <person name="Murphy S.J.L."/>
            <person name="Feriancek N.M."/>
            <person name="Karasz D.C."/>
            <person name="DeRito C.M."/>
            <person name="Newman J.D."/>
            <person name="Buckley D.H."/>
        </authorList>
    </citation>
    <scope>NUCLEOTIDE SEQUENCE [LARGE SCALE GENOMIC DNA]</scope>
    <source>
        <strain evidence="2 3">RP11</strain>
    </source>
</reference>
<gene>
    <name evidence="2" type="ORF">FSO04_26135</name>
</gene>
<dbReference type="AlphaFoldDB" id="A0A6N6W8N4"/>
<sequence>MLPFLSLHALAAQRGDGLRPELLALFERHARLETGLVAIIEPVETELLSQAVDVVPKVPVAPCGADESSAEVSCRYENGQREASSE</sequence>
<dbReference type="OrthoDB" id="9103911at2"/>
<evidence type="ECO:0000313" key="2">
    <source>
        <dbReference type="EMBL" id="KAE8757037.1"/>
    </source>
</evidence>
<dbReference type="RefSeq" id="WP_154563949.1">
    <property type="nucleotide sequence ID" value="NZ_VOSW01000053.1"/>
</dbReference>
<protein>
    <submittedName>
        <fullName evidence="2">Uncharacterized protein</fullName>
    </submittedName>
</protein>
<proteinExistence type="predicted"/>
<feature type="region of interest" description="Disordered" evidence="1">
    <location>
        <begin position="63"/>
        <end position="86"/>
    </location>
</feature>
<dbReference type="Proteomes" id="UP000463700">
    <property type="component" value="Unassembled WGS sequence"/>
</dbReference>